<protein>
    <recommendedName>
        <fullName evidence="15">RING-type domain-containing protein</fullName>
    </recommendedName>
</protein>
<comment type="subcellular location">
    <subcellularLocation>
        <location evidence="2">Endomembrane system</location>
    </subcellularLocation>
    <subcellularLocation>
        <location evidence="1">Membrane</location>
        <topology evidence="1">Multi-pass membrane protein</topology>
    </subcellularLocation>
</comment>
<evidence type="ECO:0000259" key="15">
    <source>
        <dbReference type="PROSITE" id="PS50089"/>
    </source>
</evidence>
<comment type="pathway">
    <text evidence="3">Protein modification; protein ubiquitination.</text>
</comment>
<evidence type="ECO:0000313" key="17">
    <source>
        <dbReference type="Proteomes" id="UP001279734"/>
    </source>
</evidence>
<feature type="region of interest" description="Disordered" evidence="13">
    <location>
        <begin position="384"/>
        <end position="422"/>
    </location>
</feature>
<dbReference type="InterPro" id="IPR013083">
    <property type="entry name" value="Znf_RING/FYVE/PHD"/>
</dbReference>
<feature type="domain" description="RING-type" evidence="15">
    <location>
        <begin position="451"/>
        <end position="490"/>
    </location>
</feature>
<evidence type="ECO:0000256" key="9">
    <source>
        <dbReference type="ARBA" id="ARBA00022833"/>
    </source>
</evidence>
<dbReference type="InterPro" id="IPR032008">
    <property type="entry name" value="APD1-4_N"/>
</dbReference>
<evidence type="ECO:0000256" key="2">
    <source>
        <dbReference type="ARBA" id="ARBA00004308"/>
    </source>
</evidence>
<evidence type="ECO:0000256" key="6">
    <source>
        <dbReference type="ARBA" id="ARBA00022723"/>
    </source>
</evidence>
<dbReference type="GO" id="GO:0016567">
    <property type="term" value="P:protein ubiquitination"/>
    <property type="evidence" value="ECO:0007669"/>
    <property type="project" value="TreeGrafter"/>
</dbReference>
<dbReference type="GO" id="GO:0009705">
    <property type="term" value="C:plant-type vacuole membrane"/>
    <property type="evidence" value="ECO:0007669"/>
    <property type="project" value="TreeGrafter"/>
</dbReference>
<dbReference type="GO" id="GO:0061630">
    <property type="term" value="F:ubiquitin protein ligase activity"/>
    <property type="evidence" value="ECO:0007669"/>
    <property type="project" value="TreeGrafter"/>
</dbReference>
<keyword evidence="10 14" id="KW-1133">Transmembrane helix</keyword>
<dbReference type="GO" id="GO:0000278">
    <property type="term" value="P:mitotic cell cycle"/>
    <property type="evidence" value="ECO:0007669"/>
    <property type="project" value="UniProtKB-ARBA"/>
</dbReference>
<dbReference type="Proteomes" id="UP001279734">
    <property type="component" value="Unassembled WGS sequence"/>
</dbReference>
<keyword evidence="5 14" id="KW-0812">Transmembrane</keyword>
<comment type="caution">
    <text evidence="16">The sequence shown here is derived from an EMBL/GenBank/DDBJ whole genome shotgun (WGS) entry which is preliminary data.</text>
</comment>
<evidence type="ECO:0000256" key="7">
    <source>
        <dbReference type="ARBA" id="ARBA00022771"/>
    </source>
</evidence>
<dbReference type="PANTHER" id="PTHR46858">
    <property type="entry name" value="OS05G0521000 PROTEIN"/>
    <property type="match status" value="1"/>
</dbReference>
<organism evidence="16 17">
    <name type="scientific">Nepenthes gracilis</name>
    <name type="common">Slender pitcher plant</name>
    <dbReference type="NCBI Taxonomy" id="150966"/>
    <lineage>
        <taxon>Eukaryota</taxon>
        <taxon>Viridiplantae</taxon>
        <taxon>Streptophyta</taxon>
        <taxon>Embryophyta</taxon>
        <taxon>Tracheophyta</taxon>
        <taxon>Spermatophyta</taxon>
        <taxon>Magnoliopsida</taxon>
        <taxon>eudicotyledons</taxon>
        <taxon>Gunneridae</taxon>
        <taxon>Pentapetalae</taxon>
        <taxon>Caryophyllales</taxon>
        <taxon>Nepenthaceae</taxon>
        <taxon>Nepenthes</taxon>
    </lineage>
</organism>
<dbReference type="AlphaFoldDB" id="A0AAD3XP73"/>
<feature type="compositionally biased region" description="Basic and acidic residues" evidence="13">
    <location>
        <begin position="394"/>
        <end position="407"/>
    </location>
</feature>
<gene>
    <name evidence="16" type="ORF">Nepgr_014063</name>
</gene>
<evidence type="ECO:0000256" key="10">
    <source>
        <dbReference type="ARBA" id="ARBA00022989"/>
    </source>
</evidence>
<keyword evidence="6" id="KW-0479">Metal-binding</keyword>
<evidence type="ECO:0000313" key="16">
    <source>
        <dbReference type="EMBL" id="GMH12222.1"/>
    </source>
</evidence>
<feature type="region of interest" description="Disordered" evidence="13">
    <location>
        <begin position="1"/>
        <end position="92"/>
    </location>
</feature>
<dbReference type="GO" id="GO:0008270">
    <property type="term" value="F:zinc ion binding"/>
    <property type="evidence" value="ECO:0007669"/>
    <property type="project" value="UniProtKB-KW"/>
</dbReference>
<dbReference type="GO" id="GO:0009555">
    <property type="term" value="P:pollen development"/>
    <property type="evidence" value="ECO:0007669"/>
    <property type="project" value="UniProtKB-ARBA"/>
</dbReference>
<evidence type="ECO:0000256" key="11">
    <source>
        <dbReference type="ARBA" id="ARBA00023136"/>
    </source>
</evidence>
<dbReference type="SUPFAM" id="SSF57850">
    <property type="entry name" value="RING/U-box"/>
    <property type="match status" value="1"/>
</dbReference>
<dbReference type="PANTHER" id="PTHR46858:SF11">
    <property type="entry name" value="LIGASE, PUTATIVE-RELATED"/>
    <property type="match status" value="1"/>
</dbReference>
<dbReference type="GO" id="GO:0005768">
    <property type="term" value="C:endosome"/>
    <property type="evidence" value="ECO:0007669"/>
    <property type="project" value="TreeGrafter"/>
</dbReference>
<evidence type="ECO:0000256" key="5">
    <source>
        <dbReference type="ARBA" id="ARBA00022692"/>
    </source>
</evidence>
<evidence type="ECO:0000256" key="4">
    <source>
        <dbReference type="ARBA" id="ARBA00022679"/>
    </source>
</evidence>
<keyword evidence="7 12" id="KW-0863">Zinc-finger</keyword>
<sequence>MEEQGHSRPVSAPLPSPPPPPPPPPPASAVATNDAGPSTSSASSASQNHQDSEAEEVHLQQENQVQPSNSHSHSRRHHHYHHTRQRQPDNASYRINISISNLVPSDMRDDVWSFLVVLLTFWFFSSMTLILGFYGSVNLQLGPNCSLLITENPLFVQSIEAQEVEGQISGSMLYGFHSTPSLDIETNWSETHPASIQSNFHKEWVYYLNAGSKLDISYEVKFPSNDPLFLVIARGQESLIEWIDDPSYPNTTLSWNIVYGSGRIEQEIMKSDTYFVAVGNLNSGAVEVQLNFTIKALVYNTTRAYFKCSLSDSKCSFDLFILKENAVIITSPGPGQAEADDSWYVKVSYGPRWLTYLVGTGIIIIFIFPVFRICDMLQSRHRDETQNEAAGRGQEAREPLLPPKDDDLSSWGSSYDSVSHDEEDLEEWIAQEEGKLPKEGDRANANPRCLCVICFDAPRDCFFLPCGHCVTCFPCGSKIAEKAGTCPICRRKMKKVRKIFSV</sequence>
<feature type="transmembrane region" description="Helical" evidence="14">
    <location>
        <begin position="353"/>
        <end position="374"/>
    </location>
</feature>
<feature type="transmembrane region" description="Helical" evidence="14">
    <location>
        <begin position="111"/>
        <end position="135"/>
    </location>
</feature>
<proteinExistence type="predicted"/>
<dbReference type="SUPFAM" id="SSF101447">
    <property type="entry name" value="Formin homology 2 domain (FH2 domain)"/>
    <property type="match status" value="1"/>
</dbReference>
<dbReference type="FunFam" id="3.30.40.10:FF:000658">
    <property type="entry name" value="E3 ubiquitin-protein ligase APD2"/>
    <property type="match status" value="1"/>
</dbReference>
<dbReference type="Pfam" id="PF13920">
    <property type="entry name" value="zf-C3HC4_3"/>
    <property type="match status" value="1"/>
</dbReference>
<dbReference type="Pfam" id="PF16041">
    <property type="entry name" value="APD1-4_M"/>
    <property type="match status" value="1"/>
</dbReference>
<dbReference type="EMBL" id="BSYO01000011">
    <property type="protein sequence ID" value="GMH12222.1"/>
    <property type="molecule type" value="Genomic_DNA"/>
</dbReference>
<keyword evidence="9" id="KW-0862">Zinc</keyword>
<feature type="compositionally biased region" description="Pro residues" evidence="13">
    <location>
        <begin position="12"/>
        <end position="27"/>
    </location>
</feature>
<evidence type="ECO:0000256" key="3">
    <source>
        <dbReference type="ARBA" id="ARBA00004906"/>
    </source>
</evidence>
<accession>A0AAD3XP73</accession>
<dbReference type="PROSITE" id="PS50089">
    <property type="entry name" value="ZF_RING_2"/>
    <property type="match status" value="1"/>
</dbReference>
<keyword evidence="11 14" id="KW-0472">Membrane</keyword>
<dbReference type="Gene3D" id="3.30.40.10">
    <property type="entry name" value="Zinc/RING finger domain, C3HC4 (zinc finger)"/>
    <property type="match status" value="1"/>
</dbReference>
<evidence type="ECO:0000256" key="14">
    <source>
        <dbReference type="SAM" id="Phobius"/>
    </source>
</evidence>
<evidence type="ECO:0000256" key="8">
    <source>
        <dbReference type="ARBA" id="ARBA00022786"/>
    </source>
</evidence>
<keyword evidence="4" id="KW-0808">Transferase</keyword>
<evidence type="ECO:0000256" key="12">
    <source>
        <dbReference type="PROSITE-ProRule" id="PRU00175"/>
    </source>
</evidence>
<evidence type="ECO:0000256" key="13">
    <source>
        <dbReference type="SAM" id="MobiDB-lite"/>
    </source>
</evidence>
<dbReference type="InterPro" id="IPR001841">
    <property type="entry name" value="Znf_RING"/>
</dbReference>
<reference evidence="16" key="1">
    <citation type="submission" date="2023-05" db="EMBL/GenBank/DDBJ databases">
        <title>Nepenthes gracilis genome sequencing.</title>
        <authorList>
            <person name="Fukushima K."/>
        </authorList>
    </citation>
    <scope>NUCLEOTIDE SEQUENCE</scope>
    <source>
        <strain evidence="16">SING2019-196</strain>
    </source>
</reference>
<name>A0AAD3XP73_NEPGR</name>
<feature type="compositionally biased region" description="Basic residues" evidence="13">
    <location>
        <begin position="72"/>
        <end position="85"/>
    </location>
</feature>
<feature type="compositionally biased region" description="Basic and acidic residues" evidence="13">
    <location>
        <begin position="50"/>
        <end position="59"/>
    </location>
</feature>
<keyword evidence="17" id="KW-1185">Reference proteome</keyword>
<dbReference type="Pfam" id="PF16040">
    <property type="entry name" value="APD1-4_N"/>
    <property type="match status" value="1"/>
</dbReference>
<keyword evidence="8" id="KW-0833">Ubl conjugation pathway</keyword>
<dbReference type="InterPro" id="IPR032010">
    <property type="entry name" value="APD1-4_M"/>
</dbReference>
<evidence type="ECO:0000256" key="1">
    <source>
        <dbReference type="ARBA" id="ARBA00004141"/>
    </source>
</evidence>